<dbReference type="PANTHER" id="PTHR35788">
    <property type="entry name" value="EXPORTED PROTEIN-RELATED"/>
    <property type="match status" value="1"/>
</dbReference>
<dbReference type="Pfam" id="PF04294">
    <property type="entry name" value="VanW"/>
    <property type="match status" value="1"/>
</dbReference>
<dbReference type="InterPro" id="IPR052913">
    <property type="entry name" value="Glycopeptide_resist_protein"/>
</dbReference>
<dbReference type="InterPro" id="IPR007391">
    <property type="entry name" value="Vancomycin_resist_VanW"/>
</dbReference>
<protein>
    <submittedName>
        <fullName evidence="2">Unannotated protein</fullName>
    </submittedName>
</protein>
<feature type="compositionally biased region" description="Low complexity" evidence="1">
    <location>
        <begin position="541"/>
        <end position="554"/>
    </location>
</feature>
<proteinExistence type="predicted"/>
<gene>
    <name evidence="2" type="ORF">UFOPK3139_02306</name>
</gene>
<dbReference type="PANTHER" id="PTHR35788:SF1">
    <property type="entry name" value="EXPORTED PROTEIN"/>
    <property type="match status" value="1"/>
</dbReference>
<dbReference type="EMBL" id="CAFABA010000112">
    <property type="protein sequence ID" value="CAB4835092.1"/>
    <property type="molecule type" value="Genomic_DNA"/>
</dbReference>
<name>A0A6J7AQ57_9ZZZZ</name>
<sequence>MTRPRKLATALLLALVALFALLEIAALADNGLHHDTALRNVSVGGVDVGGQSAEEIRATFATLDARVGQLPVRLAGNDRSIDVAASTAGMTIDVDATTTAVMQKGRGRFASLRWIAGLFEARNAPIVLRVDEATLKEGLAPFGTPRDNSVTFTVQGGVIRVNDGKDGIAADVASVAAELLASARRGEAPMRAAVNTTLLSPTLSKADRNALVDLANRVTVDGITLKLGDATKVIDPAVLRGWIRPSADGSDYLVDDKVSRPAILAAFAGSGGPGRDAKLVVFDGKVLILEGEPATKCCNADTATRVNTALHARSSSTDVAFTETPRPKGREWAATLGVKELVGEFTTRYPAGQPRVVNIKRIAELTQGALIEPGKTFSINGFVGKRTIENGFVSGGVIQDGVFQEDVGGGISQYATTLFNAAFFGGLDYAKYQSHSIYITRYPYGREATVSYPAPDLEIRNSTPYGVLIWPTATDTGITVQLYSTTYATGTQTGQSEKPFGTACTRVTTERTRTYADGRVPKMDTFSVLYQREGIDCNGKPTAGATTTTTTTTTLPPPSTTA</sequence>
<dbReference type="AlphaFoldDB" id="A0A6J7AQ57"/>
<accession>A0A6J7AQ57</accession>
<reference evidence="2" key="1">
    <citation type="submission" date="2020-05" db="EMBL/GenBank/DDBJ databases">
        <authorList>
            <person name="Chiriac C."/>
            <person name="Salcher M."/>
            <person name="Ghai R."/>
            <person name="Kavagutti S V."/>
        </authorList>
    </citation>
    <scope>NUCLEOTIDE SEQUENCE</scope>
</reference>
<feature type="region of interest" description="Disordered" evidence="1">
    <location>
        <begin position="538"/>
        <end position="562"/>
    </location>
</feature>
<evidence type="ECO:0000313" key="2">
    <source>
        <dbReference type="EMBL" id="CAB4835092.1"/>
    </source>
</evidence>
<organism evidence="2">
    <name type="scientific">freshwater metagenome</name>
    <dbReference type="NCBI Taxonomy" id="449393"/>
    <lineage>
        <taxon>unclassified sequences</taxon>
        <taxon>metagenomes</taxon>
        <taxon>ecological metagenomes</taxon>
    </lineage>
</organism>
<evidence type="ECO:0000256" key="1">
    <source>
        <dbReference type="SAM" id="MobiDB-lite"/>
    </source>
</evidence>